<keyword evidence="10 11" id="KW-0784">Thiamine biosynthesis</keyword>
<keyword evidence="5 11" id="KW-0479">Metal-binding</keyword>
<dbReference type="RefSeq" id="WP_307252358.1">
    <property type="nucleotide sequence ID" value="NZ_JAUSTO010000002.1"/>
</dbReference>
<dbReference type="InterPro" id="IPR000417">
    <property type="entry name" value="Hyethyz_kinase"/>
</dbReference>
<comment type="similarity">
    <text evidence="11">Belongs to the Thz kinase family.</text>
</comment>
<dbReference type="AlphaFoldDB" id="A0AAE3V8P5"/>
<accession>A0AAE3V8P5</accession>
<evidence type="ECO:0000256" key="11">
    <source>
        <dbReference type="HAMAP-Rule" id="MF_00228"/>
    </source>
</evidence>
<dbReference type="CDD" id="cd01170">
    <property type="entry name" value="THZ_kinase"/>
    <property type="match status" value="1"/>
</dbReference>
<dbReference type="EMBL" id="JAUSTO010000002">
    <property type="protein sequence ID" value="MDQ0151642.1"/>
    <property type="molecule type" value="Genomic_DNA"/>
</dbReference>
<evidence type="ECO:0000256" key="9">
    <source>
        <dbReference type="ARBA" id="ARBA00022842"/>
    </source>
</evidence>
<feature type="binding site" evidence="11">
    <location>
        <position position="136"/>
    </location>
    <ligand>
        <name>ATP</name>
        <dbReference type="ChEBI" id="CHEBI:30616"/>
    </ligand>
</feature>
<keyword evidence="13" id="KW-1185">Reference proteome</keyword>
<evidence type="ECO:0000256" key="7">
    <source>
        <dbReference type="ARBA" id="ARBA00022777"/>
    </source>
</evidence>
<evidence type="ECO:0000256" key="1">
    <source>
        <dbReference type="ARBA" id="ARBA00001771"/>
    </source>
</evidence>
<keyword evidence="4 11" id="KW-0808">Transferase</keyword>
<evidence type="ECO:0000256" key="10">
    <source>
        <dbReference type="ARBA" id="ARBA00022977"/>
    </source>
</evidence>
<organism evidence="12 13">
    <name type="scientific">Moryella indoligenes</name>
    <dbReference type="NCBI Taxonomy" id="371674"/>
    <lineage>
        <taxon>Bacteria</taxon>
        <taxon>Bacillati</taxon>
        <taxon>Bacillota</taxon>
        <taxon>Clostridia</taxon>
        <taxon>Lachnospirales</taxon>
        <taxon>Lachnospiraceae</taxon>
        <taxon>Moryella</taxon>
    </lineage>
</organism>
<gene>
    <name evidence="11" type="primary">thiM</name>
    <name evidence="12" type="ORF">J2S20_000322</name>
</gene>
<evidence type="ECO:0000256" key="8">
    <source>
        <dbReference type="ARBA" id="ARBA00022840"/>
    </source>
</evidence>
<comment type="pathway">
    <text evidence="3 11">Cofactor biosynthesis; thiamine diphosphate biosynthesis; 4-methyl-5-(2-phosphoethyl)-thiazole from 5-(2-hydroxyethyl)-4-methylthiazole: step 1/1.</text>
</comment>
<comment type="cofactor">
    <cofactor evidence="2 11">
        <name>Mg(2+)</name>
        <dbReference type="ChEBI" id="CHEBI:18420"/>
    </cofactor>
</comment>
<proteinExistence type="inferred from homology"/>
<dbReference type="PRINTS" id="PR01099">
    <property type="entry name" value="HYETHTZKNASE"/>
</dbReference>
<feature type="binding site" evidence="11">
    <location>
        <position position="192"/>
    </location>
    <ligand>
        <name>ATP</name>
        <dbReference type="ChEBI" id="CHEBI:30616"/>
    </ligand>
</feature>
<evidence type="ECO:0000256" key="6">
    <source>
        <dbReference type="ARBA" id="ARBA00022741"/>
    </source>
</evidence>
<evidence type="ECO:0000256" key="3">
    <source>
        <dbReference type="ARBA" id="ARBA00004868"/>
    </source>
</evidence>
<feature type="binding site" evidence="11">
    <location>
        <position position="60"/>
    </location>
    <ligand>
        <name>substrate</name>
    </ligand>
</feature>
<evidence type="ECO:0000313" key="13">
    <source>
        <dbReference type="Proteomes" id="UP001241537"/>
    </source>
</evidence>
<dbReference type="EC" id="2.7.1.50" evidence="11"/>
<name>A0AAE3V8P5_9FIRM</name>
<dbReference type="Pfam" id="PF02110">
    <property type="entry name" value="HK"/>
    <property type="match status" value="1"/>
</dbReference>
<dbReference type="GO" id="GO:0009229">
    <property type="term" value="P:thiamine diphosphate biosynthetic process"/>
    <property type="evidence" value="ECO:0007669"/>
    <property type="project" value="UniProtKB-UniRule"/>
</dbReference>
<keyword evidence="6 11" id="KW-0547">Nucleotide-binding</keyword>
<dbReference type="PIRSF" id="PIRSF000513">
    <property type="entry name" value="Thz_kinase"/>
    <property type="match status" value="1"/>
</dbReference>
<dbReference type="Gene3D" id="3.40.1190.20">
    <property type="match status" value="1"/>
</dbReference>
<keyword evidence="8 11" id="KW-0067">ATP-binding</keyword>
<dbReference type="NCBIfam" id="NF006830">
    <property type="entry name" value="PRK09355.1"/>
    <property type="match status" value="1"/>
</dbReference>
<protein>
    <recommendedName>
        <fullName evidence="11">Hydroxyethylthiazole kinase</fullName>
        <ecNumber evidence="11">2.7.1.50</ecNumber>
    </recommendedName>
    <alternativeName>
        <fullName evidence="11">4-methyl-5-beta-hydroxyethylthiazole kinase</fullName>
        <shortName evidence="11">TH kinase</shortName>
        <shortName evidence="11">Thz kinase</shortName>
    </alternativeName>
</protein>
<comment type="caution">
    <text evidence="12">The sequence shown here is derived from an EMBL/GenBank/DDBJ whole genome shotgun (WGS) entry which is preliminary data.</text>
</comment>
<dbReference type="GO" id="GO:0000287">
    <property type="term" value="F:magnesium ion binding"/>
    <property type="evidence" value="ECO:0007669"/>
    <property type="project" value="UniProtKB-UniRule"/>
</dbReference>
<dbReference type="GO" id="GO:0004417">
    <property type="term" value="F:hydroxyethylthiazole kinase activity"/>
    <property type="evidence" value="ECO:0007669"/>
    <property type="project" value="UniProtKB-UniRule"/>
</dbReference>
<evidence type="ECO:0000256" key="5">
    <source>
        <dbReference type="ARBA" id="ARBA00022723"/>
    </source>
</evidence>
<keyword evidence="9 11" id="KW-0460">Magnesium</keyword>
<comment type="catalytic activity">
    <reaction evidence="1 11">
        <text>5-(2-hydroxyethyl)-4-methylthiazole + ATP = 4-methyl-5-(2-phosphooxyethyl)-thiazole + ADP + H(+)</text>
        <dbReference type="Rhea" id="RHEA:24212"/>
        <dbReference type="ChEBI" id="CHEBI:15378"/>
        <dbReference type="ChEBI" id="CHEBI:17957"/>
        <dbReference type="ChEBI" id="CHEBI:30616"/>
        <dbReference type="ChEBI" id="CHEBI:58296"/>
        <dbReference type="ChEBI" id="CHEBI:456216"/>
        <dbReference type="EC" id="2.7.1.50"/>
    </reaction>
</comment>
<keyword evidence="7 11" id="KW-0418">Kinase</keyword>
<dbReference type="InterPro" id="IPR029056">
    <property type="entry name" value="Ribokinase-like"/>
</dbReference>
<evidence type="ECO:0000313" key="12">
    <source>
        <dbReference type="EMBL" id="MDQ0151642.1"/>
    </source>
</evidence>
<dbReference type="HAMAP" id="MF_00228">
    <property type="entry name" value="Thz_kinase"/>
    <property type="match status" value="1"/>
</dbReference>
<dbReference type="SUPFAM" id="SSF53613">
    <property type="entry name" value="Ribokinase-like"/>
    <property type="match status" value="1"/>
</dbReference>
<sequence>MIGTGELRLRDAGNAGILREVMAAATRLREQRPLIHCITSPIAINDCANVLLAVGARPIMAEHPDEVAEITGMSEALAVSLANITDARMESMMRAGGSARTLGRPVVLDAVGVTCSSLRLTLARRFMELCRPAVVKGNSSEIRALSGARFGNCGVDTAESDRLRPDQPERIREMGEIVRTLARRSGAAVLVTGEVDLLGDGEQFFAIENGVPELGLVTGTGCILNCLTAAYLAVAEPLTAALTATLLMGIAGEHADSSHGLGSYHIGLLDALSRMKPEELLRESRLRRM</sequence>
<evidence type="ECO:0000256" key="2">
    <source>
        <dbReference type="ARBA" id="ARBA00001946"/>
    </source>
</evidence>
<evidence type="ECO:0000256" key="4">
    <source>
        <dbReference type="ARBA" id="ARBA00022679"/>
    </source>
</evidence>
<dbReference type="Proteomes" id="UP001241537">
    <property type="component" value="Unassembled WGS sequence"/>
</dbReference>
<comment type="function">
    <text evidence="11">Catalyzes the phosphorylation of the hydroxyl group of 4-methyl-5-beta-hydroxyethylthiazole (THZ).</text>
</comment>
<reference evidence="12" key="1">
    <citation type="submission" date="2023-07" db="EMBL/GenBank/DDBJ databases">
        <title>Genomic Encyclopedia of Type Strains, Phase IV (KMG-IV): sequencing the most valuable type-strain genomes for metagenomic binning, comparative biology and taxonomic classification.</title>
        <authorList>
            <person name="Goeker M."/>
        </authorList>
    </citation>
    <scope>NUCLEOTIDE SEQUENCE</scope>
    <source>
        <strain evidence="12">DSM 19659</strain>
    </source>
</reference>
<dbReference type="GO" id="GO:0005524">
    <property type="term" value="F:ATP binding"/>
    <property type="evidence" value="ECO:0007669"/>
    <property type="project" value="UniProtKB-UniRule"/>
</dbReference>
<dbReference type="GO" id="GO:0009228">
    <property type="term" value="P:thiamine biosynthetic process"/>
    <property type="evidence" value="ECO:0007669"/>
    <property type="project" value="UniProtKB-KW"/>
</dbReference>
<feature type="binding site" evidence="11">
    <location>
        <position position="219"/>
    </location>
    <ligand>
        <name>substrate</name>
    </ligand>
</feature>